<comment type="cofactor">
    <cofactor evidence="1">
        <name>heme b</name>
        <dbReference type="ChEBI" id="CHEBI:60344"/>
    </cofactor>
</comment>
<dbReference type="Pfam" id="PF13816">
    <property type="entry name" value="Dehydratase_hem"/>
    <property type="match status" value="1"/>
</dbReference>
<accession>A0AAD6CGD1</accession>
<evidence type="ECO:0000256" key="3">
    <source>
        <dbReference type="ARBA" id="ARBA00022723"/>
    </source>
</evidence>
<name>A0AAD6CGD1_9EURO</name>
<dbReference type="Proteomes" id="UP001213681">
    <property type="component" value="Unassembled WGS sequence"/>
</dbReference>
<evidence type="ECO:0000313" key="8">
    <source>
        <dbReference type="Proteomes" id="UP001213681"/>
    </source>
</evidence>
<gene>
    <name evidence="7" type="ORF">N7458_000478</name>
</gene>
<organism evidence="7 8">
    <name type="scientific">Penicillium daleae</name>
    <dbReference type="NCBI Taxonomy" id="63821"/>
    <lineage>
        <taxon>Eukaryota</taxon>
        <taxon>Fungi</taxon>
        <taxon>Dikarya</taxon>
        <taxon>Ascomycota</taxon>
        <taxon>Pezizomycotina</taxon>
        <taxon>Eurotiomycetes</taxon>
        <taxon>Eurotiomycetidae</taxon>
        <taxon>Eurotiales</taxon>
        <taxon>Aspergillaceae</taxon>
        <taxon>Penicillium</taxon>
    </lineage>
</organism>
<reference evidence="7" key="2">
    <citation type="journal article" date="2023" name="IMA Fungus">
        <title>Comparative genomic study of the Penicillium genus elucidates a diverse pangenome and 15 lateral gene transfer events.</title>
        <authorList>
            <person name="Petersen C."/>
            <person name="Sorensen T."/>
            <person name="Nielsen M.R."/>
            <person name="Sondergaard T.E."/>
            <person name="Sorensen J.L."/>
            <person name="Fitzpatrick D.A."/>
            <person name="Frisvad J.C."/>
            <person name="Nielsen K.L."/>
        </authorList>
    </citation>
    <scope>NUCLEOTIDE SEQUENCE</scope>
    <source>
        <strain evidence="7">IBT 16125</strain>
    </source>
</reference>
<dbReference type="EMBL" id="JAPVEA010000001">
    <property type="protein sequence ID" value="KAJ5464792.1"/>
    <property type="molecule type" value="Genomic_DNA"/>
</dbReference>
<dbReference type="InterPro" id="IPR025702">
    <property type="entry name" value="OXD"/>
</dbReference>
<evidence type="ECO:0000256" key="2">
    <source>
        <dbReference type="ARBA" id="ARBA00022617"/>
    </source>
</evidence>
<dbReference type="GeneID" id="81594115"/>
<dbReference type="GO" id="GO:0016829">
    <property type="term" value="F:lyase activity"/>
    <property type="evidence" value="ECO:0007669"/>
    <property type="project" value="UniProtKB-KW"/>
</dbReference>
<evidence type="ECO:0000313" key="7">
    <source>
        <dbReference type="EMBL" id="KAJ5464792.1"/>
    </source>
</evidence>
<evidence type="ECO:0000256" key="6">
    <source>
        <dbReference type="SAM" id="MobiDB-lite"/>
    </source>
</evidence>
<dbReference type="GO" id="GO:0046872">
    <property type="term" value="F:metal ion binding"/>
    <property type="evidence" value="ECO:0007669"/>
    <property type="project" value="UniProtKB-KW"/>
</dbReference>
<evidence type="ECO:0000256" key="5">
    <source>
        <dbReference type="ARBA" id="ARBA00023239"/>
    </source>
</evidence>
<protein>
    <submittedName>
        <fullName evidence="7">Hem-containing dehydratase protein</fullName>
    </submittedName>
</protein>
<keyword evidence="8" id="KW-1185">Reference proteome</keyword>
<comment type="caution">
    <text evidence="7">The sequence shown here is derived from an EMBL/GenBank/DDBJ whole genome shotgun (WGS) entry which is preliminary data.</text>
</comment>
<dbReference type="RefSeq" id="XP_056771639.1">
    <property type="nucleotide sequence ID" value="XM_056903872.1"/>
</dbReference>
<keyword evidence="5" id="KW-0456">Lyase</keyword>
<evidence type="ECO:0000256" key="4">
    <source>
        <dbReference type="ARBA" id="ARBA00023004"/>
    </source>
</evidence>
<feature type="region of interest" description="Disordered" evidence="6">
    <location>
        <begin position="87"/>
        <end position="106"/>
    </location>
</feature>
<keyword evidence="3" id="KW-0479">Metal-binding</keyword>
<reference evidence="7" key="1">
    <citation type="submission" date="2022-12" db="EMBL/GenBank/DDBJ databases">
        <authorList>
            <person name="Petersen C."/>
        </authorList>
    </citation>
    <scope>NUCLEOTIDE SEQUENCE</scope>
    <source>
        <strain evidence="7">IBT 16125</strain>
    </source>
</reference>
<keyword evidence="4" id="KW-0408">Iron</keyword>
<keyword evidence="2" id="KW-0349">Heme</keyword>
<sequence length="403" mass="44989">MCTRVYPLRQPPGHNPPPRLHLTFPEGLNRVFTAYIGIQLHSTSFDDTQQSATSLKQPALQIQERLLNPESAPVSTERFQLLGDGTSTTHPLSHNQDFTNSDIPPKTSPESQSLIWVCYWTEETKYKASLENLHLAEIYHSLDPVSKPHIGLWVEHFASDTSRLETVYSATDYLPGLARLPGTSTAQHVHTGYWGAARDRIPGSAEDLFEREAVDKNHSTNLPESQSAIKTITQSLGTHITGTNPHNMVHIRSGQFWGTCNTEEADAYLNTLEPKLRAGLSYLWTSPQETGSSGVRYLHNIEPVFTASSDDSISTIRQTKEACVTAFFRNMTDLEGWAARHPSHLAIWAGAVKHGKRFGDERRFRTWHEVSVLRGGEARFEYVNCMEGTGVAKGMALLDVRAL</sequence>
<evidence type="ECO:0000256" key="1">
    <source>
        <dbReference type="ARBA" id="ARBA00001970"/>
    </source>
</evidence>
<proteinExistence type="predicted"/>
<dbReference type="AlphaFoldDB" id="A0AAD6CGD1"/>